<keyword evidence="1" id="KW-0812">Transmembrane</keyword>
<keyword evidence="1" id="KW-1133">Transmembrane helix</keyword>
<feature type="transmembrane region" description="Helical" evidence="1">
    <location>
        <begin position="7"/>
        <end position="29"/>
    </location>
</feature>
<feature type="transmembrane region" description="Helical" evidence="1">
    <location>
        <begin position="41"/>
        <end position="63"/>
    </location>
</feature>
<keyword evidence="1" id="KW-0472">Membrane</keyword>
<proteinExistence type="predicted"/>
<dbReference type="AlphaFoldDB" id="A0A1G8NMJ1"/>
<gene>
    <name evidence="2" type="ORF">SAMN05216352_11275</name>
</gene>
<evidence type="ECO:0000313" key="3">
    <source>
        <dbReference type="Proteomes" id="UP000199017"/>
    </source>
</evidence>
<dbReference type="Proteomes" id="UP000199017">
    <property type="component" value="Unassembled WGS sequence"/>
</dbReference>
<evidence type="ECO:0000313" key="2">
    <source>
        <dbReference type="EMBL" id="SDI81206.1"/>
    </source>
</evidence>
<name>A0A1G8NMJ1_9BACI</name>
<feature type="transmembrane region" description="Helical" evidence="1">
    <location>
        <begin position="72"/>
        <end position="93"/>
    </location>
</feature>
<sequence>MSNIKKVFFLIGNLVIGILAYYVYLYFWVLFSWGEPFQLNLLETFISLTLSVVVFLGFNYFLLRKVTSSKPYWWSGAGIVIFAIVCILIILAYS</sequence>
<dbReference type="OrthoDB" id="2974341at2"/>
<accession>A0A1G8NMJ1</accession>
<evidence type="ECO:0000256" key="1">
    <source>
        <dbReference type="SAM" id="Phobius"/>
    </source>
</evidence>
<dbReference type="EMBL" id="FNDU01000012">
    <property type="protein sequence ID" value="SDI81206.1"/>
    <property type="molecule type" value="Genomic_DNA"/>
</dbReference>
<reference evidence="2 3" key="1">
    <citation type="submission" date="2016-10" db="EMBL/GenBank/DDBJ databases">
        <authorList>
            <person name="de Groot N.N."/>
        </authorList>
    </citation>
    <scope>NUCLEOTIDE SEQUENCE [LARGE SCALE GENOMIC DNA]</scope>
    <source>
        <strain evidence="3">P4B,CCM 7963,CECT 7998,DSM 25260,IBRC-M 10614,KCTC 13821</strain>
    </source>
</reference>
<keyword evidence="3" id="KW-1185">Reference proteome</keyword>
<dbReference type="RefSeq" id="WP_091587070.1">
    <property type="nucleotide sequence ID" value="NZ_FNDU01000012.1"/>
</dbReference>
<organism evidence="2 3">
    <name type="scientific">Alteribacillus bidgolensis</name>
    <dbReference type="NCBI Taxonomy" id="930129"/>
    <lineage>
        <taxon>Bacteria</taxon>
        <taxon>Bacillati</taxon>
        <taxon>Bacillota</taxon>
        <taxon>Bacilli</taxon>
        <taxon>Bacillales</taxon>
        <taxon>Bacillaceae</taxon>
        <taxon>Alteribacillus</taxon>
    </lineage>
</organism>
<protein>
    <submittedName>
        <fullName evidence="2">Uncharacterized protein</fullName>
    </submittedName>
</protein>